<evidence type="ECO:0000256" key="1">
    <source>
        <dbReference type="SAM" id="MobiDB-lite"/>
    </source>
</evidence>
<dbReference type="Gene3D" id="2.30.29.30">
    <property type="entry name" value="Pleckstrin-homology domain (PH domain)/Phosphotyrosine-binding domain (PTB)"/>
    <property type="match status" value="1"/>
</dbReference>
<dbReference type="InterPro" id="IPR036865">
    <property type="entry name" value="CRAL-TRIO_dom_sf"/>
</dbReference>
<dbReference type="InterPro" id="IPR001849">
    <property type="entry name" value="PH_domain"/>
</dbReference>
<dbReference type="PROSITE" id="PS50010">
    <property type="entry name" value="DH_2"/>
    <property type="match status" value="1"/>
</dbReference>
<organism evidence="4 5">
    <name type="scientific">Cyprinus carpio</name>
    <name type="common">Common carp</name>
    <dbReference type="NCBI Taxonomy" id="7962"/>
    <lineage>
        <taxon>Eukaryota</taxon>
        <taxon>Metazoa</taxon>
        <taxon>Chordata</taxon>
        <taxon>Craniata</taxon>
        <taxon>Vertebrata</taxon>
        <taxon>Euteleostomi</taxon>
        <taxon>Actinopterygii</taxon>
        <taxon>Neopterygii</taxon>
        <taxon>Teleostei</taxon>
        <taxon>Ostariophysi</taxon>
        <taxon>Cypriniformes</taxon>
        <taxon>Cyprinidae</taxon>
        <taxon>Cyprininae</taxon>
        <taxon>Cyprinus</taxon>
    </lineage>
</organism>
<proteinExistence type="predicted"/>
<feature type="domain" description="PH" evidence="2">
    <location>
        <begin position="1081"/>
        <end position="1188"/>
    </location>
</feature>
<evidence type="ECO:0000259" key="2">
    <source>
        <dbReference type="PROSITE" id="PS50003"/>
    </source>
</evidence>
<dbReference type="InterPro" id="IPR000219">
    <property type="entry name" value="DH_dom"/>
</dbReference>
<evidence type="ECO:0000259" key="3">
    <source>
        <dbReference type="PROSITE" id="PS50010"/>
    </source>
</evidence>
<dbReference type="PANTHER" id="PTHR45845:SF1">
    <property type="entry name" value="PLECKSTRIN HOMOLOGY AND RHOGEF DOMAIN CONTAINING G4B"/>
    <property type="match status" value="1"/>
</dbReference>
<feature type="compositionally biased region" description="Polar residues" evidence="1">
    <location>
        <begin position="220"/>
        <end position="249"/>
    </location>
</feature>
<feature type="region of interest" description="Disordered" evidence="1">
    <location>
        <begin position="340"/>
        <end position="435"/>
    </location>
</feature>
<dbReference type="AlphaFoldDB" id="A0A8C1QMR2"/>
<protein>
    <submittedName>
        <fullName evidence="4">Pleckstrin homology and RhoGEF domain containing G4B</fullName>
    </submittedName>
</protein>
<dbReference type="Pfam" id="PF22697">
    <property type="entry name" value="SOS1_NGEF_PH"/>
    <property type="match status" value="1"/>
</dbReference>
<dbReference type="SMART" id="SM00325">
    <property type="entry name" value="RhoGEF"/>
    <property type="match status" value="1"/>
</dbReference>
<dbReference type="SUPFAM" id="SSF48065">
    <property type="entry name" value="DBL homology domain (DH-domain)"/>
    <property type="match status" value="1"/>
</dbReference>
<feature type="region of interest" description="Disordered" evidence="1">
    <location>
        <begin position="267"/>
        <end position="292"/>
    </location>
</feature>
<dbReference type="Pfam" id="PF00621">
    <property type="entry name" value="RhoGEF"/>
    <property type="match status" value="1"/>
</dbReference>
<feature type="compositionally biased region" description="Polar residues" evidence="1">
    <location>
        <begin position="391"/>
        <end position="401"/>
    </location>
</feature>
<feature type="region of interest" description="Disordered" evidence="1">
    <location>
        <begin position="739"/>
        <end position="816"/>
    </location>
</feature>
<evidence type="ECO:0000313" key="4">
    <source>
        <dbReference type="Ensembl" id="ENSCCRP00010051273.1"/>
    </source>
</evidence>
<dbReference type="InterPro" id="IPR011993">
    <property type="entry name" value="PH-like_dom_sf"/>
</dbReference>
<dbReference type="SUPFAM" id="SSF50729">
    <property type="entry name" value="PH domain-like"/>
    <property type="match status" value="1"/>
</dbReference>
<dbReference type="InterPro" id="IPR055251">
    <property type="entry name" value="SOS1_NGEF_PH"/>
</dbReference>
<dbReference type="PANTHER" id="PTHR45845">
    <property type="entry name" value="RHO GUANINE NUCLEOTIDE EXCHANGE FACTOR-RELATED"/>
    <property type="match status" value="1"/>
</dbReference>
<dbReference type="Ensembl" id="ENSCCRT00010056183.1">
    <property type="protein sequence ID" value="ENSCCRP00010051273.1"/>
    <property type="gene ID" value="ENSCCRG00010021730.1"/>
</dbReference>
<dbReference type="CDD" id="cd00160">
    <property type="entry name" value="RhoGEF"/>
    <property type="match status" value="1"/>
</dbReference>
<dbReference type="SUPFAM" id="SSF52087">
    <property type="entry name" value="CRAL/TRIO domain"/>
    <property type="match status" value="1"/>
</dbReference>
<accession>A0A8C1QMR2</accession>
<feature type="compositionally biased region" description="Polar residues" evidence="1">
    <location>
        <begin position="267"/>
        <end position="287"/>
    </location>
</feature>
<name>A0A8C1QMR2_CYPCA</name>
<sequence>MFVVKGEIDCVKCDLLQDSESLDRCIQSVLSALYPPFSASAATVLWQLFSVVERQYRGDGLRCFIDFLLPSKRILQTITQEACLRFKGLLLYHEGWPLCLHEKVVLQLAPLHKVRLRQGDFYLQVVPLGHKAAKLVIKCLSGSGQAITEIPVAESMYGSVFTPDFLQNVMRERKLHPLQNCLLSTGAVVYRTPWKNVVNPLFVTCTADAIMQARSGSGTLRGQLSTCSTHGSTGTLSSRDSLGAESTVSEPVLSRSLTDMGISSLHSEYSPLHTSPNSLPQTPTLGSPDQGCIRGGIGHKILSFSTDLSNPGLRKRHPRDSAAFESRRLFRKSYMEALQNPMNLGSSSESILEEGTESESEPRMRRGSGPKESIPRRISVRGWLGGDESCNDPTTVHPSKSVSDDGLHSSSRRNSNSRDEFVPHKPCSRSAVSAAPPPAVCPLSITQLNHELLTSGALTLPGNQDRGGRAVLQVCSRNQVWTDAAFTTNQISELLCYYCGRLRREKLCLGLTVLIDARRQPVASALFTALSELQTLVPNALNSVLILVDRDAAVKVDRDVSVPCEVLTSLKALQKHIDSSQLTREFEGSFPYEHRHYIHFRQKIEAFAASCSAAIASLQSSIQTLNNIGSQETSEEVSEVISQQKSLMKSVLDDTKLNRLRLEGGTFLARIRKEEMCENENYRDAVDLVGALYDQLDEEVHKLVILSNKSLQQLEKLLELRVSQERHQEVRDAISSSIGILKPPPAETQNGLHSSEVPALNSSSPPCFEDEDEKRHSAGPFSRSQFPFEDTDSDCTVDSSASCHSEPLHSPATRLRKQPLKKIMKKTLSYELPARDRAPHGYSGVCIRGLEVSNITKNPALGRSRSMSSPDTKRHSGMTECFIRAAVLRFSKIQHIMDEMISTEREYVRSLGYIIQHYFPEMERLDLPQDLRGKRSCIFGNLEKLCDFHSQYFLTDLESCAHSPLSISSCFLKHEEQFGMYALYSKNKPRSDALLTSHGNSFFKNKQVELGDKMDLASYLLKPIQRMSKYALLLKDLIKECGQSQEQELADLRTAQEMVRFQLRHGNDLLAMDAIRGCDVNLKEQGQLRCQDEFIVWCGRKKYLRHVFLFEDLILFSKTKKIEGGYDIYIYKQSFKTAEIGMTESVGDSGLRFEIWFRRRKSQDTFILQAASGEVKNVWTAVIGKILWRQALRNRGQTAAPNASHK</sequence>
<dbReference type="GO" id="GO:0005085">
    <property type="term" value="F:guanyl-nucleotide exchange factor activity"/>
    <property type="evidence" value="ECO:0007669"/>
    <property type="project" value="InterPro"/>
</dbReference>
<feature type="region of interest" description="Disordered" evidence="1">
    <location>
        <begin position="220"/>
        <end position="250"/>
    </location>
</feature>
<dbReference type="InterPro" id="IPR052231">
    <property type="entry name" value="Rho_GEF_signaling-related"/>
</dbReference>
<dbReference type="PROSITE" id="PS50003">
    <property type="entry name" value="PH_DOMAIN"/>
    <property type="match status" value="1"/>
</dbReference>
<feature type="domain" description="DH" evidence="3">
    <location>
        <begin position="892"/>
        <end position="1069"/>
    </location>
</feature>
<dbReference type="Proteomes" id="UP000694427">
    <property type="component" value="Unplaced"/>
</dbReference>
<dbReference type="Gene3D" id="1.20.900.10">
    <property type="entry name" value="Dbl homology (DH) domain"/>
    <property type="match status" value="1"/>
</dbReference>
<dbReference type="CDD" id="cd13242">
    <property type="entry name" value="PH_puratrophin-1"/>
    <property type="match status" value="1"/>
</dbReference>
<reference evidence="4" key="1">
    <citation type="submission" date="2025-08" db="UniProtKB">
        <authorList>
            <consortium name="Ensembl"/>
        </authorList>
    </citation>
    <scope>IDENTIFICATION</scope>
</reference>
<dbReference type="SMART" id="SM00233">
    <property type="entry name" value="PH"/>
    <property type="match status" value="1"/>
</dbReference>
<dbReference type="InterPro" id="IPR035899">
    <property type="entry name" value="DBL_dom_sf"/>
</dbReference>
<reference evidence="4" key="2">
    <citation type="submission" date="2025-09" db="UniProtKB">
        <authorList>
            <consortium name="Ensembl"/>
        </authorList>
    </citation>
    <scope>IDENTIFICATION</scope>
</reference>
<evidence type="ECO:0000313" key="5">
    <source>
        <dbReference type="Proteomes" id="UP000694427"/>
    </source>
</evidence>
<keyword evidence="5" id="KW-1185">Reference proteome</keyword>